<dbReference type="AlphaFoldDB" id="A0AAE1Z6T3"/>
<evidence type="ECO:0000256" key="1">
    <source>
        <dbReference type="SAM" id="MobiDB-lite"/>
    </source>
</evidence>
<feature type="compositionally biased region" description="Polar residues" evidence="1">
    <location>
        <begin position="220"/>
        <end position="242"/>
    </location>
</feature>
<accession>A0AAE1Z6T3</accession>
<gene>
    <name evidence="2" type="ORF">MN116_008545</name>
</gene>
<sequence length="449" mass="49937">MEALLAYVDIPEDCHDAIPLLDLGNQSFAKFFRRILKRLEKGETSVQKILPKLSSDGTEGESDYLLVGTTEEKKSNILFARLLNTSGSNEVYRLPFIRFSVRRINDPIRKGNQSIKNNEIEPYLQDTFKRLDDKMENFGAQLSKLVESLSQKPTTAPSRATLQKSQIAVTTDSSDTPLKPASTQNSMSTPQHLSTPKPASTLKSTLACTPKGPSTPKPTVKNQANPTNTSARNQIKSPTKQLSGHVLASPAVSEKSQPKAGVKKPNESLTQNTNSQIENPIFASMIDSAIDHVLERINKGKDIPIGPILQERLSSTTVNRSVLSPYHVHHDHIDIDDDYTDVYDNTILRDKNHQTNPCVQPIKKNLVAVSPCVSFMVKPVQSSAGVDNTKTTHNNKKKRHLSITEHEALEAVAQDNPSVNSVHYSYAEDDYHDDGVRKLKHKKRRHTED</sequence>
<evidence type="ECO:0000313" key="2">
    <source>
        <dbReference type="EMBL" id="KAK4467939.1"/>
    </source>
</evidence>
<feature type="region of interest" description="Disordered" evidence="1">
    <location>
        <begin position="149"/>
        <end position="276"/>
    </location>
</feature>
<dbReference type="EMBL" id="JALJAT010000008">
    <property type="protein sequence ID" value="KAK4467939.1"/>
    <property type="molecule type" value="Genomic_DNA"/>
</dbReference>
<evidence type="ECO:0000313" key="3">
    <source>
        <dbReference type="Proteomes" id="UP001292079"/>
    </source>
</evidence>
<reference evidence="2" key="2">
    <citation type="journal article" date="2023" name="Infect Dis Poverty">
        <title>Chromosome-scale genome of the human blood fluke Schistosoma mekongi and its implications for public health.</title>
        <authorList>
            <person name="Zhou M."/>
            <person name="Xu L."/>
            <person name="Xu D."/>
            <person name="Chen W."/>
            <person name="Khan J."/>
            <person name="Hu Y."/>
            <person name="Huang H."/>
            <person name="Wei H."/>
            <person name="Zhang Y."/>
            <person name="Chusongsang P."/>
            <person name="Tanasarnprasert K."/>
            <person name="Hu X."/>
            <person name="Limpanont Y."/>
            <person name="Lv Z."/>
        </authorList>
    </citation>
    <scope>NUCLEOTIDE SEQUENCE</scope>
    <source>
        <strain evidence="2">LV_2022a</strain>
    </source>
</reference>
<reference evidence="2" key="1">
    <citation type="submission" date="2022-04" db="EMBL/GenBank/DDBJ databases">
        <authorList>
            <person name="Xu L."/>
            <person name="Lv Z."/>
        </authorList>
    </citation>
    <scope>NUCLEOTIDE SEQUENCE</scope>
    <source>
        <strain evidence="2">LV_2022a</strain>
    </source>
</reference>
<name>A0AAE1Z6T3_SCHME</name>
<feature type="compositionally biased region" description="Polar residues" evidence="1">
    <location>
        <begin position="149"/>
        <end position="207"/>
    </location>
</feature>
<comment type="caution">
    <text evidence="2">The sequence shown here is derived from an EMBL/GenBank/DDBJ whole genome shotgun (WGS) entry which is preliminary data.</text>
</comment>
<organism evidence="2 3">
    <name type="scientific">Schistosoma mekongi</name>
    <name type="common">Parasitic worm</name>
    <dbReference type="NCBI Taxonomy" id="38744"/>
    <lineage>
        <taxon>Eukaryota</taxon>
        <taxon>Metazoa</taxon>
        <taxon>Spiralia</taxon>
        <taxon>Lophotrochozoa</taxon>
        <taxon>Platyhelminthes</taxon>
        <taxon>Trematoda</taxon>
        <taxon>Digenea</taxon>
        <taxon>Strigeidida</taxon>
        <taxon>Schistosomatoidea</taxon>
        <taxon>Schistosomatidae</taxon>
        <taxon>Schistosoma</taxon>
    </lineage>
</organism>
<dbReference type="Proteomes" id="UP001292079">
    <property type="component" value="Unassembled WGS sequence"/>
</dbReference>
<proteinExistence type="predicted"/>
<protein>
    <submittedName>
        <fullName evidence="2">Uncharacterized protein</fullName>
    </submittedName>
</protein>
<keyword evidence="3" id="KW-1185">Reference proteome</keyword>
<feature type="compositionally biased region" description="Polar residues" evidence="1">
    <location>
        <begin position="267"/>
        <end position="276"/>
    </location>
</feature>